<dbReference type="EMBL" id="CP007202">
    <property type="protein sequence ID" value="AJR04236.1"/>
    <property type="molecule type" value="Genomic_DNA"/>
</dbReference>
<dbReference type="HOGENOM" id="CLU_115797_0_0_10"/>
<evidence type="ECO:0000256" key="1">
    <source>
        <dbReference type="SAM" id="Phobius"/>
    </source>
</evidence>
<keyword evidence="1" id="KW-0812">Transmembrane</keyword>
<keyword evidence="1" id="KW-0472">Membrane</keyword>
<name>A0A0C5VYY6_9FLAO</name>
<dbReference type="KEGG" id="sze:AW14_11860"/>
<feature type="transmembrane region" description="Helical" evidence="1">
    <location>
        <begin position="7"/>
        <end position="25"/>
    </location>
</feature>
<gene>
    <name evidence="2" type="ORF">AW14_11860</name>
</gene>
<keyword evidence="1" id="KW-1133">Transmembrane helix</keyword>
<sequence length="199" mass="22793">MNIPKTLILFRLLLAPTILILAYFIGENAKMLIVILMYLGLISDILDGIIARKQNISSEQLRRMDSQTDMIFWLSIGFATWFLYPELIARNSVFIWTILAMELACYVISLLKFKKETCTHAFLSKLWGISLLVAFTSLIGFNHAGIPFNVAIVMGLISHIDRILITLILPKWTHDIPSTYHAYLIRKGIKFKRNTYLNG</sequence>
<keyword evidence="3" id="KW-1185">Reference proteome</keyword>
<dbReference type="GO" id="GO:0016020">
    <property type="term" value="C:membrane"/>
    <property type="evidence" value="ECO:0007669"/>
    <property type="project" value="InterPro"/>
</dbReference>
<keyword evidence="2" id="KW-0808">Transferase</keyword>
<dbReference type="InterPro" id="IPR043130">
    <property type="entry name" value="CDP-OH_PTrfase_TM_dom"/>
</dbReference>
<organism evidence="2 3">
    <name type="scientific">Siansivirga zeaxanthinifaciens CC-SAMT-1</name>
    <dbReference type="NCBI Taxonomy" id="1454006"/>
    <lineage>
        <taxon>Bacteria</taxon>
        <taxon>Pseudomonadati</taxon>
        <taxon>Bacteroidota</taxon>
        <taxon>Flavobacteriia</taxon>
        <taxon>Flavobacteriales</taxon>
        <taxon>Flavobacteriaceae</taxon>
        <taxon>Siansivirga</taxon>
    </lineage>
</organism>
<evidence type="ECO:0000313" key="3">
    <source>
        <dbReference type="Proteomes" id="UP000032229"/>
    </source>
</evidence>
<dbReference type="AlphaFoldDB" id="A0A0C5VYY6"/>
<dbReference type="GO" id="GO:0008654">
    <property type="term" value="P:phospholipid biosynthetic process"/>
    <property type="evidence" value="ECO:0007669"/>
    <property type="project" value="InterPro"/>
</dbReference>
<dbReference type="InterPro" id="IPR000462">
    <property type="entry name" value="CDP-OH_P_trans"/>
</dbReference>
<protein>
    <submittedName>
        <fullName evidence="2">CDP-alcohol phosphatidyltransferase</fullName>
    </submittedName>
</protein>
<dbReference type="GO" id="GO:0016780">
    <property type="term" value="F:phosphotransferase activity, for other substituted phosphate groups"/>
    <property type="evidence" value="ECO:0007669"/>
    <property type="project" value="InterPro"/>
</dbReference>
<proteinExistence type="predicted"/>
<dbReference type="STRING" id="1454006.AW14_11860"/>
<feature type="transmembrane region" description="Helical" evidence="1">
    <location>
        <begin position="123"/>
        <end position="142"/>
    </location>
</feature>
<accession>A0A0C5VYY6</accession>
<feature type="transmembrane region" description="Helical" evidence="1">
    <location>
        <begin position="93"/>
        <end position="111"/>
    </location>
</feature>
<feature type="transmembrane region" description="Helical" evidence="1">
    <location>
        <begin position="70"/>
        <end position="87"/>
    </location>
</feature>
<dbReference type="OrthoDB" id="9785031at2"/>
<dbReference type="Proteomes" id="UP000032229">
    <property type="component" value="Chromosome"/>
</dbReference>
<evidence type="ECO:0000313" key="2">
    <source>
        <dbReference type="EMBL" id="AJR04236.1"/>
    </source>
</evidence>
<dbReference type="RefSeq" id="WP_044638949.1">
    <property type="nucleotide sequence ID" value="NZ_CP007202.1"/>
</dbReference>
<feature type="transmembrane region" description="Helical" evidence="1">
    <location>
        <begin position="31"/>
        <end position="50"/>
    </location>
</feature>
<reference evidence="2 3" key="1">
    <citation type="submission" date="2014-02" db="EMBL/GenBank/DDBJ databases">
        <authorList>
            <person name="Young C.-C."/>
            <person name="Hameed A."/>
            <person name="Huang H.-C."/>
            <person name="Shahina M."/>
        </authorList>
    </citation>
    <scope>NUCLEOTIDE SEQUENCE [LARGE SCALE GENOMIC DNA]</scope>
    <source>
        <strain evidence="2 3">CC-SAMT-1</strain>
    </source>
</reference>
<dbReference type="Pfam" id="PF01066">
    <property type="entry name" value="CDP-OH_P_transf"/>
    <property type="match status" value="1"/>
</dbReference>
<dbReference type="Gene3D" id="1.20.120.1760">
    <property type="match status" value="1"/>
</dbReference>
<dbReference type="PATRIC" id="fig|1454006.5.peg.2352"/>